<reference evidence="7 8" key="1">
    <citation type="journal article" date="2020" name="Microb. Ecol.">
        <title>Ecogenomics of the Marine Benthic Filamentous Cyanobacterium Adonisia.</title>
        <authorList>
            <person name="Walter J.M."/>
            <person name="Coutinho F.H."/>
            <person name="Leomil L."/>
            <person name="Hargreaves P.I."/>
            <person name="Campeao M.E."/>
            <person name="Vieira V.V."/>
            <person name="Silva B.S."/>
            <person name="Fistarol G.O."/>
            <person name="Salomon P.S."/>
            <person name="Sawabe T."/>
            <person name="Mino S."/>
            <person name="Hosokawa M."/>
            <person name="Miyashita H."/>
            <person name="Maruyama F."/>
            <person name="van Verk M.C."/>
            <person name="Dutilh B.E."/>
            <person name="Thompson C.C."/>
            <person name="Thompson F.L."/>
        </authorList>
    </citation>
    <scope>NUCLEOTIDE SEQUENCE [LARGE SCALE GENOMIC DNA]</scope>
    <source>
        <strain evidence="7 8">CCMR0082</strain>
    </source>
</reference>
<keyword evidence="1" id="KW-0575">Peroxidase</keyword>
<dbReference type="InterPro" id="IPR013766">
    <property type="entry name" value="Thioredoxin_domain"/>
</dbReference>
<dbReference type="Pfam" id="PF08534">
    <property type="entry name" value="Redoxin"/>
    <property type="match status" value="1"/>
</dbReference>
<evidence type="ECO:0000313" key="7">
    <source>
        <dbReference type="EMBL" id="NEZ68019.1"/>
    </source>
</evidence>
<dbReference type="Proteomes" id="UP000473574">
    <property type="component" value="Unassembled WGS sequence"/>
</dbReference>
<keyword evidence="5" id="KW-0676">Redox-active center</keyword>
<evidence type="ECO:0000256" key="2">
    <source>
        <dbReference type="ARBA" id="ARBA00022862"/>
    </source>
</evidence>
<sequence length="198" mass="21812">MEKLPELPEDLPTPVDDGACNHLLGESLPSIALLSTQDSWVNLSAIAGLVIIYCYPMTGQPGIPLPDGWDEIPGARGCTAQSCAFRDHHQELSELGAQVFGLSTQNTEYQKEAIERLHLPFDLLSDRDLSFAQVLKLPTFEIEDLRLIKRVTLIAKAGKIAKVFYPVFPPDSNADEVIDWLRNNAASQVNEADGWGNL</sequence>
<dbReference type="EMBL" id="QZCE01000002">
    <property type="protein sequence ID" value="NEZ68019.1"/>
    <property type="molecule type" value="Genomic_DNA"/>
</dbReference>
<dbReference type="CDD" id="cd03017">
    <property type="entry name" value="PRX_BCP"/>
    <property type="match status" value="1"/>
</dbReference>
<keyword evidence="4" id="KW-1015">Disulfide bond</keyword>
<feature type="domain" description="Thioredoxin" evidence="6">
    <location>
        <begin position="22"/>
        <end position="186"/>
    </location>
</feature>
<gene>
    <name evidence="7" type="ORF">D0962_35705</name>
</gene>
<dbReference type="PANTHER" id="PTHR42801:SF21">
    <property type="entry name" value="BCPB PROTEIN"/>
    <property type="match status" value="1"/>
</dbReference>
<keyword evidence="3" id="KW-0560">Oxidoreductase</keyword>
<dbReference type="InterPro" id="IPR013740">
    <property type="entry name" value="Redoxin"/>
</dbReference>
<dbReference type="GO" id="GO:0005737">
    <property type="term" value="C:cytoplasm"/>
    <property type="evidence" value="ECO:0007669"/>
    <property type="project" value="TreeGrafter"/>
</dbReference>
<organism evidence="7 8">
    <name type="scientific">Adonisia turfae CCMR0082</name>
    <dbReference type="NCBI Taxonomy" id="2304604"/>
    <lineage>
        <taxon>Bacteria</taxon>
        <taxon>Bacillati</taxon>
        <taxon>Cyanobacteriota</taxon>
        <taxon>Adonisia</taxon>
        <taxon>Adonisia turfae</taxon>
    </lineage>
</organism>
<dbReference type="AlphaFoldDB" id="A0A6M0SHJ6"/>
<dbReference type="RefSeq" id="WP_163671277.1">
    <property type="nucleotide sequence ID" value="NZ_QZCE01000002.1"/>
</dbReference>
<dbReference type="PANTHER" id="PTHR42801">
    <property type="entry name" value="THIOREDOXIN-DEPENDENT PEROXIDE REDUCTASE"/>
    <property type="match status" value="1"/>
</dbReference>
<evidence type="ECO:0000256" key="5">
    <source>
        <dbReference type="ARBA" id="ARBA00023284"/>
    </source>
</evidence>
<evidence type="ECO:0000256" key="1">
    <source>
        <dbReference type="ARBA" id="ARBA00022559"/>
    </source>
</evidence>
<dbReference type="GO" id="GO:0045454">
    <property type="term" value="P:cell redox homeostasis"/>
    <property type="evidence" value="ECO:0007669"/>
    <property type="project" value="TreeGrafter"/>
</dbReference>
<name>A0A6M0SHJ6_9CYAN</name>
<comment type="caution">
    <text evidence="7">The sequence shown here is derived from an EMBL/GenBank/DDBJ whole genome shotgun (WGS) entry which is preliminary data.</text>
</comment>
<dbReference type="GO" id="GO:0008379">
    <property type="term" value="F:thioredoxin peroxidase activity"/>
    <property type="evidence" value="ECO:0007669"/>
    <property type="project" value="TreeGrafter"/>
</dbReference>
<dbReference type="Gene3D" id="3.40.30.10">
    <property type="entry name" value="Glutaredoxin"/>
    <property type="match status" value="1"/>
</dbReference>
<dbReference type="PROSITE" id="PS51352">
    <property type="entry name" value="THIOREDOXIN_2"/>
    <property type="match status" value="1"/>
</dbReference>
<evidence type="ECO:0000313" key="8">
    <source>
        <dbReference type="Proteomes" id="UP000473574"/>
    </source>
</evidence>
<evidence type="ECO:0000256" key="3">
    <source>
        <dbReference type="ARBA" id="ARBA00023002"/>
    </source>
</evidence>
<evidence type="ECO:0000259" key="6">
    <source>
        <dbReference type="PROSITE" id="PS51352"/>
    </source>
</evidence>
<keyword evidence="2" id="KW-0049">Antioxidant</keyword>
<evidence type="ECO:0000256" key="4">
    <source>
        <dbReference type="ARBA" id="ARBA00023157"/>
    </source>
</evidence>
<protein>
    <submittedName>
        <fullName evidence="7">Peroxiredoxin</fullName>
    </submittedName>
</protein>
<dbReference type="GO" id="GO:0034599">
    <property type="term" value="P:cellular response to oxidative stress"/>
    <property type="evidence" value="ECO:0007669"/>
    <property type="project" value="TreeGrafter"/>
</dbReference>
<dbReference type="InterPro" id="IPR050924">
    <property type="entry name" value="Peroxiredoxin_BCP/PrxQ"/>
</dbReference>
<dbReference type="SUPFAM" id="SSF52833">
    <property type="entry name" value="Thioredoxin-like"/>
    <property type="match status" value="1"/>
</dbReference>
<accession>A0A6M0SHJ6</accession>
<proteinExistence type="predicted"/>
<dbReference type="InterPro" id="IPR036249">
    <property type="entry name" value="Thioredoxin-like_sf"/>
</dbReference>